<gene>
    <name evidence="2" type="ORF">GPM918_LOCUS34971</name>
    <name evidence="3" type="ORF">SRO942_LOCUS35686</name>
</gene>
<feature type="domain" description="Helix-turn-helix" evidence="1">
    <location>
        <begin position="285"/>
        <end position="343"/>
    </location>
</feature>
<dbReference type="Pfam" id="PF26215">
    <property type="entry name" value="HTH_animal"/>
    <property type="match status" value="1"/>
</dbReference>
<dbReference type="Proteomes" id="UP000663829">
    <property type="component" value="Unassembled WGS sequence"/>
</dbReference>
<evidence type="ECO:0000313" key="2">
    <source>
        <dbReference type="EMBL" id="CAF1457859.1"/>
    </source>
</evidence>
<dbReference type="Proteomes" id="UP000681722">
    <property type="component" value="Unassembled WGS sequence"/>
</dbReference>
<evidence type="ECO:0000313" key="4">
    <source>
        <dbReference type="Proteomes" id="UP000663829"/>
    </source>
</evidence>
<dbReference type="AlphaFoldDB" id="A0A815Q5J3"/>
<evidence type="ECO:0000313" key="3">
    <source>
        <dbReference type="EMBL" id="CAF4329148.1"/>
    </source>
</evidence>
<keyword evidence="4" id="KW-1185">Reference proteome</keyword>
<dbReference type="EMBL" id="CAJOBC010085292">
    <property type="protein sequence ID" value="CAF4329148.1"/>
    <property type="molecule type" value="Genomic_DNA"/>
</dbReference>
<dbReference type="PANTHER" id="PTHR21301">
    <property type="entry name" value="REVERSE TRANSCRIPTASE"/>
    <property type="match status" value="1"/>
</dbReference>
<dbReference type="EMBL" id="CAJNOQ010019833">
    <property type="protein sequence ID" value="CAF1457859.1"/>
    <property type="molecule type" value="Genomic_DNA"/>
</dbReference>
<comment type="caution">
    <text evidence="2">The sequence shown here is derived from an EMBL/GenBank/DDBJ whole genome shotgun (WGS) entry which is preliminary data.</text>
</comment>
<feature type="non-terminal residue" evidence="2">
    <location>
        <position position="1"/>
    </location>
</feature>
<reference evidence="2" key="1">
    <citation type="submission" date="2021-02" db="EMBL/GenBank/DDBJ databases">
        <authorList>
            <person name="Nowell W R."/>
        </authorList>
    </citation>
    <scope>NUCLEOTIDE SEQUENCE</scope>
</reference>
<dbReference type="InterPro" id="IPR058912">
    <property type="entry name" value="HTH_animal"/>
</dbReference>
<name>A0A815Q5J3_9BILA</name>
<protein>
    <recommendedName>
        <fullName evidence="1">Helix-turn-helix domain-containing protein</fullName>
    </recommendedName>
</protein>
<dbReference type="OrthoDB" id="10054219at2759"/>
<evidence type="ECO:0000259" key="1">
    <source>
        <dbReference type="Pfam" id="PF26215"/>
    </source>
</evidence>
<organism evidence="2 4">
    <name type="scientific">Didymodactylos carnosus</name>
    <dbReference type="NCBI Taxonomy" id="1234261"/>
    <lineage>
        <taxon>Eukaryota</taxon>
        <taxon>Metazoa</taxon>
        <taxon>Spiralia</taxon>
        <taxon>Gnathifera</taxon>
        <taxon>Rotifera</taxon>
        <taxon>Eurotatoria</taxon>
        <taxon>Bdelloidea</taxon>
        <taxon>Philodinida</taxon>
        <taxon>Philodinidae</taxon>
        <taxon>Didymodactylos</taxon>
    </lineage>
</organism>
<dbReference type="PANTHER" id="PTHR21301:SF10">
    <property type="entry name" value="REVERSE TRANSCRIPTASE DOMAIN-CONTAINING PROTEIN"/>
    <property type="match status" value="1"/>
</dbReference>
<sequence length="443" mass="52550">EMNATLKTMHQDKHINDEQFKKLTSPRSKQTFPIIYFLPQLLGNNQITVQPFISYKHSPIQQLATFLNCLLRPLVTRVCRSTTIVNGADFIRRLDASIKLKGGRLWPSTLFATFKIQNFYSVLSHGNILDTLGPFLTKHLAGNQLEKLSIITIQTLTELFLNHTMFYYNHKLYRYRKGCPMGVLFTETLGNIFLLEWQSHLLNHPYMKNEFYGRFASSSTQMAFFTYNGTSDILQEILSNLNQHHPDMRFDSAVGQTIQFLNIQIENQHGHLYTSVYHDPTRQSYVLPFVSGHTRLIYSHYFRSLLIRAGQYCSNVDDFDRERLYIELTYLANGFPLQVIEHYLNLFYLHFQIPSLRTVLDQTIYDRFRDQLFRRIDKEQNQHQLFHLHYLYEWGPRRRFNEQFRQLWTRYIHPYPMFANGSAKIRLTTKHLHSLNTLLTRDK</sequence>
<proteinExistence type="predicted"/>
<accession>A0A815Q5J3</accession>